<organism evidence="1 2">
    <name type="scientific">Pegethrix bostrychoides GSE-TBD4-15B</name>
    <dbReference type="NCBI Taxonomy" id="2839662"/>
    <lineage>
        <taxon>Bacteria</taxon>
        <taxon>Bacillati</taxon>
        <taxon>Cyanobacteriota</taxon>
        <taxon>Cyanophyceae</taxon>
        <taxon>Oculatellales</taxon>
        <taxon>Oculatellaceae</taxon>
        <taxon>Pegethrix</taxon>
    </lineage>
</organism>
<reference evidence="1" key="1">
    <citation type="submission" date="2021-05" db="EMBL/GenBank/DDBJ databases">
        <authorList>
            <person name="Pietrasiak N."/>
            <person name="Ward R."/>
            <person name="Stajich J.E."/>
            <person name="Kurbessoian T."/>
        </authorList>
    </citation>
    <scope>NUCLEOTIDE SEQUENCE</scope>
    <source>
        <strain evidence="1">GSE-TBD4-15B</strain>
    </source>
</reference>
<dbReference type="EMBL" id="JAHHHV010000083">
    <property type="protein sequence ID" value="MBW4468014.1"/>
    <property type="molecule type" value="Genomic_DNA"/>
</dbReference>
<dbReference type="AlphaFoldDB" id="A0A951U6K5"/>
<dbReference type="InterPro" id="IPR025458">
    <property type="entry name" value="DUF4278"/>
</dbReference>
<dbReference type="Pfam" id="PF14105">
    <property type="entry name" value="DUF4278"/>
    <property type="match status" value="1"/>
</dbReference>
<accession>A0A951U6K5</accession>
<comment type="caution">
    <text evidence="1">The sequence shown here is derived from an EMBL/GenBank/DDBJ whole genome shotgun (WGS) entry which is preliminary data.</text>
</comment>
<proteinExistence type="predicted"/>
<reference evidence="1" key="2">
    <citation type="journal article" date="2022" name="Microbiol. Resour. Announc.">
        <title>Metagenome Sequencing to Explore Phylogenomics of Terrestrial Cyanobacteria.</title>
        <authorList>
            <person name="Ward R.D."/>
            <person name="Stajich J.E."/>
            <person name="Johansen J.R."/>
            <person name="Huntemann M."/>
            <person name="Clum A."/>
            <person name="Foster B."/>
            <person name="Foster B."/>
            <person name="Roux S."/>
            <person name="Palaniappan K."/>
            <person name="Varghese N."/>
            <person name="Mukherjee S."/>
            <person name="Reddy T.B.K."/>
            <person name="Daum C."/>
            <person name="Copeland A."/>
            <person name="Chen I.A."/>
            <person name="Ivanova N.N."/>
            <person name="Kyrpides N.C."/>
            <person name="Shapiro N."/>
            <person name="Eloe-Fadrosh E.A."/>
            <person name="Pietrasiak N."/>
        </authorList>
    </citation>
    <scope>NUCLEOTIDE SEQUENCE</scope>
    <source>
        <strain evidence="1">GSE-TBD4-15B</strain>
    </source>
</reference>
<gene>
    <name evidence="1" type="ORF">KME07_21525</name>
</gene>
<dbReference type="Proteomes" id="UP000707356">
    <property type="component" value="Unassembled WGS sequence"/>
</dbReference>
<evidence type="ECO:0000313" key="2">
    <source>
        <dbReference type="Proteomes" id="UP000707356"/>
    </source>
</evidence>
<name>A0A951U6K5_9CYAN</name>
<protein>
    <submittedName>
        <fullName evidence="1">DUF4278 domain-containing protein</fullName>
    </submittedName>
</protein>
<evidence type="ECO:0000313" key="1">
    <source>
        <dbReference type="EMBL" id="MBW4468014.1"/>
    </source>
</evidence>
<sequence>MKLFYRGASYEAKSPAVAAPKGKVIGKYRGVEIYEHTAPAK</sequence>